<dbReference type="SMART" id="SM00862">
    <property type="entry name" value="Trans_reg_C"/>
    <property type="match status" value="1"/>
</dbReference>
<evidence type="ECO:0000256" key="3">
    <source>
        <dbReference type="ARBA" id="ARBA00023163"/>
    </source>
</evidence>
<sequence length="227" mass="25233">MKLLLVEDDLDLGNGVRIALSSQDMEVVWVRRLVDAAQVLDSTLCDLVLLDLGLPDGDGLTLLRRLRRERQSLPILILTARDALEDRVHGLDTGADDYLVKPFALAELLSRVRALVRRSYGFGVDAIEVRGLVLNDSTRQVSVRDRVVDLSRSEYELLSALLRRAGRIVTRHVLEEQALPSQVGSESNVLDVHMSNLRRKIGDGYIRTVRGVGYVIDTVAPDKARSA</sequence>
<organism evidence="8 9">
    <name type="scientific">Pelomonas cellulosilytica</name>
    <dbReference type="NCBI Taxonomy" id="2906762"/>
    <lineage>
        <taxon>Bacteria</taxon>
        <taxon>Pseudomonadati</taxon>
        <taxon>Pseudomonadota</taxon>
        <taxon>Betaproteobacteria</taxon>
        <taxon>Burkholderiales</taxon>
        <taxon>Sphaerotilaceae</taxon>
        <taxon>Roseateles</taxon>
    </lineage>
</organism>
<keyword evidence="1" id="KW-0805">Transcription regulation</keyword>
<dbReference type="InterPro" id="IPR039420">
    <property type="entry name" value="WalR-like"/>
</dbReference>
<dbReference type="SMART" id="SM00448">
    <property type="entry name" value="REC"/>
    <property type="match status" value="1"/>
</dbReference>
<dbReference type="PROSITE" id="PS50110">
    <property type="entry name" value="RESPONSE_REGULATORY"/>
    <property type="match status" value="1"/>
</dbReference>
<evidence type="ECO:0000259" key="7">
    <source>
        <dbReference type="PROSITE" id="PS51755"/>
    </source>
</evidence>
<dbReference type="PANTHER" id="PTHR48111">
    <property type="entry name" value="REGULATOR OF RPOS"/>
    <property type="match status" value="1"/>
</dbReference>
<dbReference type="InterPro" id="IPR011006">
    <property type="entry name" value="CheY-like_superfamily"/>
</dbReference>
<dbReference type="Pfam" id="PF00072">
    <property type="entry name" value="Response_reg"/>
    <property type="match status" value="1"/>
</dbReference>
<evidence type="ECO:0000259" key="6">
    <source>
        <dbReference type="PROSITE" id="PS50110"/>
    </source>
</evidence>
<dbReference type="PANTHER" id="PTHR48111:SF67">
    <property type="entry name" value="TRANSCRIPTIONAL REGULATORY PROTEIN TCTD"/>
    <property type="match status" value="1"/>
</dbReference>
<comment type="caution">
    <text evidence="8">The sequence shown here is derived from an EMBL/GenBank/DDBJ whole genome shotgun (WGS) entry which is preliminary data.</text>
</comment>
<dbReference type="InterPro" id="IPR016032">
    <property type="entry name" value="Sig_transdc_resp-reg_C-effctor"/>
</dbReference>
<keyword evidence="3" id="KW-0804">Transcription</keyword>
<feature type="DNA-binding region" description="OmpR/PhoB-type" evidence="5">
    <location>
        <begin position="124"/>
        <end position="218"/>
    </location>
</feature>
<evidence type="ECO:0000313" key="9">
    <source>
        <dbReference type="Proteomes" id="UP001200741"/>
    </source>
</evidence>
<dbReference type="PROSITE" id="PS51755">
    <property type="entry name" value="OMPR_PHOB"/>
    <property type="match status" value="1"/>
</dbReference>
<dbReference type="EMBL" id="JAJTWU010000013">
    <property type="protein sequence ID" value="MCE4557852.1"/>
    <property type="molecule type" value="Genomic_DNA"/>
</dbReference>
<keyword evidence="2 5" id="KW-0238">DNA-binding</keyword>
<dbReference type="InterPro" id="IPR001789">
    <property type="entry name" value="Sig_transdc_resp-reg_receiver"/>
</dbReference>
<dbReference type="Gene3D" id="3.40.50.2300">
    <property type="match status" value="1"/>
</dbReference>
<name>A0ABS8XZ06_9BURK</name>
<evidence type="ECO:0000256" key="2">
    <source>
        <dbReference type="ARBA" id="ARBA00023125"/>
    </source>
</evidence>
<dbReference type="Gene3D" id="1.10.10.10">
    <property type="entry name" value="Winged helix-like DNA-binding domain superfamily/Winged helix DNA-binding domain"/>
    <property type="match status" value="1"/>
</dbReference>
<dbReference type="Proteomes" id="UP001200741">
    <property type="component" value="Unassembled WGS sequence"/>
</dbReference>
<proteinExistence type="predicted"/>
<keyword evidence="4" id="KW-0597">Phosphoprotein</keyword>
<evidence type="ECO:0000256" key="4">
    <source>
        <dbReference type="PROSITE-ProRule" id="PRU00169"/>
    </source>
</evidence>
<dbReference type="SUPFAM" id="SSF46894">
    <property type="entry name" value="C-terminal effector domain of the bipartite response regulators"/>
    <property type="match status" value="1"/>
</dbReference>
<evidence type="ECO:0000256" key="1">
    <source>
        <dbReference type="ARBA" id="ARBA00023015"/>
    </source>
</evidence>
<protein>
    <submittedName>
        <fullName evidence="8">Response regulator</fullName>
    </submittedName>
</protein>
<feature type="domain" description="Response regulatory" evidence="6">
    <location>
        <begin position="2"/>
        <end position="116"/>
    </location>
</feature>
<dbReference type="Pfam" id="PF00486">
    <property type="entry name" value="Trans_reg_C"/>
    <property type="match status" value="1"/>
</dbReference>
<keyword evidence="9" id="KW-1185">Reference proteome</keyword>
<dbReference type="SUPFAM" id="SSF52172">
    <property type="entry name" value="CheY-like"/>
    <property type="match status" value="1"/>
</dbReference>
<accession>A0ABS8XZ06</accession>
<dbReference type="InterPro" id="IPR036388">
    <property type="entry name" value="WH-like_DNA-bd_sf"/>
</dbReference>
<evidence type="ECO:0000256" key="5">
    <source>
        <dbReference type="PROSITE-ProRule" id="PRU01091"/>
    </source>
</evidence>
<dbReference type="Gene3D" id="6.10.250.690">
    <property type="match status" value="1"/>
</dbReference>
<feature type="domain" description="OmpR/PhoB-type" evidence="7">
    <location>
        <begin position="124"/>
        <end position="218"/>
    </location>
</feature>
<gene>
    <name evidence="8" type="ORF">LXT13_26015</name>
</gene>
<dbReference type="InterPro" id="IPR001867">
    <property type="entry name" value="OmpR/PhoB-type_DNA-bd"/>
</dbReference>
<reference evidence="8 9" key="1">
    <citation type="submission" date="2021-12" db="EMBL/GenBank/DDBJ databases">
        <title>Genome seq of P8.</title>
        <authorList>
            <person name="Seo T."/>
        </authorList>
    </citation>
    <scope>NUCLEOTIDE SEQUENCE [LARGE SCALE GENOMIC DNA]</scope>
    <source>
        <strain evidence="8 9">P8</strain>
    </source>
</reference>
<feature type="modified residue" description="4-aspartylphosphate" evidence="4">
    <location>
        <position position="51"/>
    </location>
</feature>
<dbReference type="RefSeq" id="WP_233375235.1">
    <property type="nucleotide sequence ID" value="NZ_JAJTWU010000013.1"/>
</dbReference>
<dbReference type="CDD" id="cd00383">
    <property type="entry name" value="trans_reg_C"/>
    <property type="match status" value="1"/>
</dbReference>
<evidence type="ECO:0000313" key="8">
    <source>
        <dbReference type="EMBL" id="MCE4557852.1"/>
    </source>
</evidence>